<evidence type="ECO:0000256" key="7">
    <source>
        <dbReference type="ARBA" id="ARBA00023136"/>
    </source>
</evidence>
<evidence type="ECO:0000256" key="6">
    <source>
        <dbReference type="ARBA" id="ARBA00023034"/>
    </source>
</evidence>
<keyword evidence="13" id="KW-1185">Reference proteome</keyword>
<feature type="compositionally biased region" description="Polar residues" evidence="9">
    <location>
        <begin position="1"/>
        <end position="15"/>
    </location>
</feature>
<dbReference type="GO" id="GO:0015031">
    <property type="term" value="P:protein transport"/>
    <property type="evidence" value="ECO:0007669"/>
    <property type="project" value="UniProtKB-KW"/>
</dbReference>
<dbReference type="InterPro" id="IPR000727">
    <property type="entry name" value="T_SNARE_dom"/>
</dbReference>
<comment type="subcellular location">
    <subcellularLocation>
        <location evidence="8">Endomembrane system</location>
        <topology evidence="8">Single-pass type IV membrane protein</topology>
    </subcellularLocation>
    <subcellularLocation>
        <location evidence="1">Golgi apparatus membrane</location>
    </subcellularLocation>
</comment>
<keyword evidence="4" id="KW-0653">Protein transport</keyword>
<dbReference type="PANTHER" id="PTHR12791">
    <property type="entry name" value="GOLGI SNARE BET1-RELATED"/>
    <property type="match status" value="1"/>
</dbReference>
<dbReference type="SUPFAM" id="SSF58038">
    <property type="entry name" value="SNARE fusion complex"/>
    <property type="match status" value="1"/>
</dbReference>
<evidence type="ECO:0000313" key="13">
    <source>
        <dbReference type="Proteomes" id="UP001165085"/>
    </source>
</evidence>
<organism evidence="12 13">
    <name type="scientific">Triparma strigata</name>
    <dbReference type="NCBI Taxonomy" id="1606541"/>
    <lineage>
        <taxon>Eukaryota</taxon>
        <taxon>Sar</taxon>
        <taxon>Stramenopiles</taxon>
        <taxon>Ochrophyta</taxon>
        <taxon>Bolidophyceae</taxon>
        <taxon>Parmales</taxon>
        <taxon>Triparmaceae</taxon>
        <taxon>Triparma</taxon>
    </lineage>
</organism>
<feature type="domain" description="T-SNARE coiled-coil homology" evidence="11">
    <location>
        <begin position="38"/>
        <end position="100"/>
    </location>
</feature>
<keyword evidence="6" id="KW-0333">Golgi apparatus</keyword>
<dbReference type="CDD" id="cd15853">
    <property type="entry name" value="SNARE_Bet1"/>
    <property type="match status" value="1"/>
</dbReference>
<dbReference type="Gene3D" id="1.20.5.110">
    <property type="match status" value="1"/>
</dbReference>
<dbReference type="AlphaFoldDB" id="A0A9W7B6I2"/>
<dbReference type="SMART" id="SM00397">
    <property type="entry name" value="t_SNARE"/>
    <property type="match status" value="1"/>
</dbReference>
<dbReference type="OrthoDB" id="261831at2759"/>
<proteinExistence type="predicted"/>
<dbReference type="InterPro" id="IPR039899">
    <property type="entry name" value="BET1_SNARE"/>
</dbReference>
<dbReference type="Proteomes" id="UP001165085">
    <property type="component" value="Unassembled WGS sequence"/>
</dbReference>
<evidence type="ECO:0000256" key="5">
    <source>
        <dbReference type="ARBA" id="ARBA00022989"/>
    </source>
</evidence>
<evidence type="ECO:0000256" key="4">
    <source>
        <dbReference type="ARBA" id="ARBA00022927"/>
    </source>
</evidence>
<dbReference type="GO" id="GO:0000139">
    <property type="term" value="C:Golgi membrane"/>
    <property type="evidence" value="ECO:0007669"/>
    <property type="project" value="UniProtKB-SubCell"/>
</dbReference>
<gene>
    <name evidence="12" type="ORF">TrST_g2750</name>
</gene>
<accession>A0A9W7B6I2</accession>
<evidence type="ECO:0000256" key="9">
    <source>
        <dbReference type="SAM" id="MobiDB-lite"/>
    </source>
</evidence>
<feature type="transmembrane region" description="Helical" evidence="10">
    <location>
        <begin position="109"/>
        <end position="127"/>
    </location>
</feature>
<protein>
    <recommendedName>
        <fullName evidence="11">t-SNARE coiled-coil homology domain-containing protein</fullName>
    </recommendedName>
</protein>
<evidence type="ECO:0000259" key="11">
    <source>
        <dbReference type="PROSITE" id="PS50192"/>
    </source>
</evidence>
<keyword evidence="7 10" id="KW-0472">Membrane</keyword>
<dbReference type="PROSITE" id="PS50192">
    <property type="entry name" value="T_SNARE"/>
    <property type="match status" value="1"/>
</dbReference>
<feature type="compositionally biased region" description="Low complexity" evidence="9">
    <location>
        <begin position="16"/>
        <end position="30"/>
    </location>
</feature>
<evidence type="ECO:0000256" key="2">
    <source>
        <dbReference type="ARBA" id="ARBA00022448"/>
    </source>
</evidence>
<evidence type="ECO:0000256" key="1">
    <source>
        <dbReference type="ARBA" id="ARBA00004394"/>
    </source>
</evidence>
<sequence>MQRPNRTNNIQTSTGSSYYSNPPSAASASPTRPNVTNQILESQNDSRINTLTDQVSALKSLTININQEVLSQNQMLNGMDDTFGSVGDLLGGTIGKIKTMMDQTGGRHMWYLAGFIILVMMFLYWTMKFKY</sequence>
<comment type="caution">
    <text evidence="12">The sequence shown here is derived from an EMBL/GenBank/DDBJ whole genome shotgun (WGS) entry which is preliminary data.</text>
</comment>
<evidence type="ECO:0000256" key="3">
    <source>
        <dbReference type="ARBA" id="ARBA00022692"/>
    </source>
</evidence>
<feature type="region of interest" description="Disordered" evidence="9">
    <location>
        <begin position="1"/>
        <end position="35"/>
    </location>
</feature>
<name>A0A9W7B6I2_9STRA</name>
<keyword evidence="2" id="KW-0813">Transport</keyword>
<evidence type="ECO:0000313" key="12">
    <source>
        <dbReference type="EMBL" id="GMH85076.1"/>
    </source>
</evidence>
<evidence type="ECO:0000256" key="10">
    <source>
        <dbReference type="SAM" id="Phobius"/>
    </source>
</evidence>
<evidence type="ECO:0000256" key="8">
    <source>
        <dbReference type="ARBA" id="ARBA00046280"/>
    </source>
</evidence>
<dbReference type="EMBL" id="BRXY01000299">
    <property type="protein sequence ID" value="GMH85076.1"/>
    <property type="molecule type" value="Genomic_DNA"/>
</dbReference>
<keyword evidence="5 10" id="KW-1133">Transmembrane helix</keyword>
<reference evidence="13" key="1">
    <citation type="journal article" date="2023" name="Commun. Biol.">
        <title>Genome analysis of Parmales, the sister group of diatoms, reveals the evolutionary specialization of diatoms from phago-mixotrophs to photoautotrophs.</title>
        <authorList>
            <person name="Ban H."/>
            <person name="Sato S."/>
            <person name="Yoshikawa S."/>
            <person name="Yamada K."/>
            <person name="Nakamura Y."/>
            <person name="Ichinomiya M."/>
            <person name="Sato N."/>
            <person name="Blanc-Mathieu R."/>
            <person name="Endo H."/>
            <person name="Kuwata A."/>
            <person name="Ogata H."/>
        </authorList>
    </citation>
    <scope>NUCLEOTIDE SEQUENCE [LARGE SCALE GENOMIC DNA]</scope>
    <source>
        <strain evidence="13">NIES 3701</strain>
    </source>
</reference>
<keyword evidence="3 10" id="KW-0812">Transmembrane</keyword>